<feature type="transmembrane region" description="Helical" evidence="5">
    <location>
        <begin position="336"/>
        <end position="358"/>
    </location>
</feature>
<feature type="transmembrane region" description="Helical" evidence="5">
    <location>
        <begin position="124"/>
        <end position="145"/>
    </location>
</feature>
<feature type="transmembrane region" description="Helical" evidence="5">
    <location>
        <begin position="217"/>
        <end position="237"/>
    </location>
</feature>
<proteinExistence type="predicted"/>
<dbReference type="PANTHER" id="PTHR23507">
    <property type="entry name" value="ZGC:174356"/>
    <property type="match status" value="1"/>
</dbReference>
<evidence type="ECO:0000256" key="5">
    <source>
        <dbReference type="SAM" id="Phobius"/>
    </source>
</evidence>
<feature type="transmembrane region" description="Helical" evidence="5">
    <location>
        <begin position="190"/>
        <end position="211"/>
    </location>
</feature>
<evidence type="ECO:0000256" key="4">
    <source>
        <dbReference type="ARBA" id="ARBA00023136"/>
    </source>
</evidence>
<feature type="transmembrane region" description="Helical" evidence="5">
    <location>
        <begin position="300"/>
        <end position="324"/>
    </location>
</feature>
<reference evidence="6 7" key="1">
    <citation type="submission" date="2023-09" db="EMBL/GenBank/DDBJ databases">
        <title>Nesidiocoris tenuis whole genome shotgun sequence.</title>
        <authorList>
            <person name="Shibata T."/>
            <person name="Shimoda M."/>
            <person name="Kobayashi T."/>
            <person name="Uehara T."/>
        </authorList>
    </citation>
    <scope>NUCLEOTIDE SEQUENCE [LARGE SCALE GENOMIC DNA]</scope>
    <source>
        <strain evidence="6 7">Japan</strain>
    </source>
</reference>
<evidence type="ECO:0000313" key="6">
    <source>
        <dbReference type="EMBL" id="BET01148.1"/>
    </source>
</evidence>
<dbReference type="Gene3D" id="1.20.1250.20">
    <property type="entry name" value="MFS general substrate transporter like domains"/>
    <property type="match status" value="1"/>
</dbReference>
<accession>A0ABN7BBU5</accession>
<feature type="transmembrane region" description="Helical" evidence="5">
    <location>
        <begin position="426"/>
        <end position="448"/>
    </location>
</feature>
<feature type="transmembrane region" description="Helical" evidence="5">
    <location>
        <begin position="21"/>
        <end position="43"/>
    </location>
</feature>
<name>A0ABN7BBU5_9HEMI</name>
<evidence type="ECO:0000256" key="3">
    <source>
        <dbReference type="ARBA" id="ARBA00022989"/>
    </source>
</evidence>
<evidence type="ECO:0000256" key="2">
    <source>
        <dbReference type="ARBA" id="ARBA00022692"/>
    </source>
</evidence>
<dbReference type="EMBL" id="AP028920">
    <property type="protein sequence ID" value="BET01148.1"/>
    <property type="molecule type" value="Genomic_DNA"/>
</dbReference>
<comment type="subcellular location">
    <subcellularLocation>
        <location evidence="1">Membrane</location>
        <topology evidence="1">Multi-pass membrane protein</topology>
    </subcellularLocation>
</comment>
<dbReference type="SUPFAM" id="SSF103473">
    <property type="entry name" value="MFS general substrate transporter"/>
    <property type="match status" value="1"/>
</dbReference>
<dbReference type="Proteomes" id="UP001307889">
    <property type="component" value="Chromosome 12"/>
</dbReference>
<dbReference type="Pfam" id="PF07690">
    <property type="entry name" value="MFS_1"/>
    <property type="match status" value="1"/>
</dbReference>
<gene>
    <name evidence="6" type="ORF">NTJ_13968</name>
</gene>
<feature type="transmembrane region" description="Helical" evidence="5">
    <location>
        <begin position="460"/>
        <end position="479"/>
    </location>
</feature>
<dbReference type="InterPro" id="IPR011701">
    <property type="entry name" value="MFS"/>
</dbReference>
<dbReference type="CDD" id="cd17386">
    <property type="entry name" value="MFS_SLC46"/>
    <property type="match status" value="1"/>
</dbReference>
<protein>
    <submittedName>
        <fullName evidence="6">Adenylate cyclase</fullName>
    </submittedName>
</protein>
<keyword evidence="3 5" id="KW-1133">Transmembrane helix</keyword>
<feature type="transmembrane region" description="Helical" evidence="5">
    <location>
        <begin position="91"/>
        <end position="112"/>
    </location>
</feature>
<feature type="transmembrane region" description="Helical" evidence="5">
    <location>
        <begin position="392"/>
        <end position="414"/>
    </location>
</feature>
<organism evidence="6 7">
    <name type="scientific">Nesidiocoris tenuis</name>
    <dbReference type="NCBI Taxonomy" id="355587"/>
    <lineage>
        <taxon>Eukaryota</taxon>
        <taxon>Metazoa</taxon>
        <taxon>Ecdysozoa</taxon>
        <taxon>Arthropoda</taxon>
        <taxon>Hexapoda</taxon>
        <taxon>Insecta</taxon>
        <taxon>Pterygota</taxon>
        <taxon>Neoptera</taxon>
        <taxon>Paraneoptera</taxon>
        <taxon>Hemiptera</taxon>
        <taxon>Heteroptera</taxon>
        <taxon>Panheteroptera</taxon>
        <taxon>Cimicomorpha</taxon>
        <taxon>Miridae</taxon>
        <taxon>Dicyphina</taxon>
        <taxon>Nesidiocoris</taxon>
    </lineage>
</organism>
<keyword evidence="7" id="KW-1185">Reference proteome</keyword>
<dbReference type="InterPro" id="IPR036259">
    <property type="entry name" value="MFS_trans_sf"/>
</dbReference>
<dbReference type="PANTHER" id="PTHR23507:SF1">
    <property type="entry name" value="FI18259P1-RELATED"/>
    <property type="match status" value="1"/>
</dbReference>
<feature type="transmembrane region" description="Helical" evidence="5">
    <location>
        <begin position="157"/>
        <end position="178"/>
    </location>
</feature>
<feature type="transmembrane region" description="Helical" evidence="5">
    <location>
        <begin position="367"/>
        <end position="386"/>
    </location>
</feature>
<keyword evidence="2 5" id="KW-0812">Transmembrane</keyword>
<evidence type="ECO:0000256" key="1">
    <source>
        <dbReference type="ARBA" id="ARBA00004141"/>
    </source>
</evidence>
<keyword evidence="4 5" id="KW-0472">Membrane</keyword>
<evidence type="ECO:0000313" key="7">
    <source>
        <dbReference type="Proteomes" id="UP001307889"/>
    </source>
</evidence>
<sequence length="532" mass="58854">MIEEKAPIPGRGGILSKMRLIWANITVEPMIASYIIGSVVASLATQNLNLEKACRVNLKYNDTVCDALERRDTANYTTEEAAVQQLVASMAIWKTLVQSAVPAALILFLGSWSDRRRRRKPCMLLPIIGEFLTAIGLILCTYFFYELPMEVCGISEAVFPAITGGWMTMFMAVFSYMGDVTSLEQRTLRIGIVNVGSSISVPIGMAVSGLLYKQIGYYGVFSLSAGIYVLSFLYGYYNIPEGTSQNASPIVDEKKIEAGEKPKSRNAVWSFLADFFDVQHIKQTMSVAFKSGAHNRRTRVMLLMIVVMVVMGPLHGEMTVMYLFTRYRFNWNEVDFSIFSTYGMITNLIGTSISVGVFSHMLKMDDALIGVMSCMSKILAGFVYAYSTTTWMIYLAPLVDIVNGTSFIAMRSIASKLVPPDELGKINSVFGLAEAIVPVIYGPMYSAIYRATMDTFPGAFFLIGGALTAPAVLIFLWMYREHQKDLARAEQSKSADLEKPAHISGTKIPEAVSNGKCYDNKAFKNDVDSSKL</sequence>